<evidence type="ECO:0000313" key="17">
    <source>
        <dbReference type="EMBL" id="KAJ7228993.1"/>
    </source>
</evidence>
<dbReference type="GO" id="GO:0032954">
    <property type="term" value="P:regulation of cytokinetic process"/>
    <property type="evidence" value="ECO:0007669"/>
    <property type="project" value="UniProtKB-ARBA"/>
</dbReference>
<gene>
    <name evidence="17" type="ORF">GGX14DRAFT_616294</name>
</gene>
<sequence length="664" mass="73116">MPLKCEPLCRFSDRLYFTSFLHPVPNPTVLNRLAAEPGNRPRVRTRPKDPETAAADGTATYYYFTIDDQLLYLSFFEDWGPLNIAMVYKACILIHELLEDTDLSPHRLVFYSSSDPKRKANAALLIALFFMIVQRRTPWEAFHPIAEIEFMPFRDAGRGPSDFSLNIQDCLWGIWKAMQHGLCDMNEFSVDDYEYYEKVENGDWNWITPNFIAFASPVDTAWIKREKEAKENDNANTTAGSSTAASSSSNLALQRKLPTPFLNCLDYFDKRNIKLVIRLNHLLYDRCTFLDRGIDHMELYFDDGTNPTDEIVRTFLDVCDRVIESGGVVAVHCKAGLGRTGTLIGAYLIWKYGFTANEAIGFMRIVRPGSVVGPQQQYMYLKQLEWCKWAAADEIKSQQAAAALASTTLVTPATPPAEEEELARMDVTPPPSPAHVAPVTPSRHIAAAAAQAKAIATPGQPRKTPRTKRTLDADSDDNEDDESQDVLPALSLSRPKVKSSKATGVKGITASESRPTRVTRSTAGAANLRKAGTGSRPEISKASPVKASQGPNKIPRLATTKTTAAAKAAVAAIGTTRRPNPSPSPTLPSRLPTLVSSRRPHPHATASLTDVAKATIKRTTTEPSDAWMKTNAATVVLPGSKSERPGLRPVRRRRSSFSSADVVA</sequence>
<dbReference type="InterPro" id="IPR000387">
    <property type="entry name" value="Tyr_Pase_dom"/>
</dbReference>
<dbReference type="GO" id="GO:0051301">
    <property type="term" value="P:cell division"/>
    <property type="evidence" value="ECO:0007669"/>
    <property type="project" value="UniProtKB-KW"/>
</dbReference>
<proteinExistence type="inferred from homology"/>
<dbReference type="GO" id="GO:0005816">
    <property type="term" value="C:spindle pole body"/>
    <property type="evidence" value="ECO:0007669"/>
    <property type="project" value="UniProtKB-ARBA"/>
</dbReference>
<dbReference type="GO" id="GO:0005737">
    <property type="term" value="C:cytoplasm"/>
    <property type="evidence" value="ECO:0007669"/>
    <property type="project" value="UniProtKB-SubCell"/>
</dbReference>
<dbReference type="GO" id="GO:0004725">
    <property type="term" value="F:protein tyrosine phosphatase activity"/>
    <property type="evidence" value="ECO:0007669"/>
    <property type="project" value="UniProtKB-EC"/>
</dbReference>
<feature type="region of interest" description="Disordered" evidence="14">
    <location>
        <begin position="415"/>
        <end position="438"/>
    </location>
</feature>
<feature type="domain" description="Tyrosine specific protein phosphatases" evidence="16">
    <location>
        <begin position="313"/>
        <end position="378"/>
    </location>
</feature>
<feature type="region of interest" description="Disordered" evidence="14">
    <location>
        <begin position="630"/>
        <end position="664"/>
    </location>
</feature>
<keyword evidence="7" id="KW-0132">Cell division</keyword>
<feature type="region of interest" description="Disordered" evidence="14">
    <location>
        <begin position="452"/>
        <end position="554"/>
    </location>
</feature>
<feature type="domain" description="Tyrosine-protein phosphatase" evidence="15">
    <location>
        <begin position="243"/>
        <end position="392"/>
    </location>
</feature>
<name>A0AAD6YU23_9AGAR</name>
<dbReference type="Pfam" id="PF22785">
    <property type="entry name" value="Tc-R-P"/>
    <property type="match status" value="1"/>
</dbReference>
<keyword evidence="6" id="KW-0597">Phosphoprotein</keyword>
<evidence type="ECO:0000256" key="6">
    <source>
        <dbReference type="ARBA" id="ARBA00022553"/>
    </source>
</evidence>
<dbReference type="PANTHER" id="PTHR23339">
    <property type="entry name" value="TYROSINE SPECIFIC PROTEIN PHOSPHATASE AND DUAL SPECIFICITY PROTEIN PHOSPHATASE"/>
    <property type="match status" value="1"/>
</dbReference>
<dbReference type="GO" id="GO:0007096">
    <property type="term" value="P:regulation of exit from mitosis"/>
    <property type="evidence" value="ECO:0007669"/>
    <property type="project" value="UniProtKB-ARBA"/>
</dbReference>
<evidence type="ECO:0000259" key="16">
    <source>
        <dbReference type="PROSITE" id="PS50056"/>
    </source>
</evidence>
<dbReference type="Pfam" id="PF14671">
    <property type="entry name" value="DSPn"/>
    <property type="match status" value="1"/>
</dbReference>
<evidence type="ECO:0000256" key="8">
    <source>
        <dbReference type="ARBA" id="ARBA00022776"/>
    </source>
</evidence>
<evidence type="ECO:0000256" key="4">
    <source>
        <dbReference type="ARBA" id="ARBA00013064"/>
    </source>
</evidence>
<evidence type="ECO:0000256" key="3">
    <source>
        <dbReference type="ARBA" id="ARBA00007315"/>
    </source>
</evidence>
<dbReference type="GO" id="GO:0051321">
    <property type="term" value="P:meiotic cell cycle"/>
    <property type="evidence" value="ECO:0007669"/>
    <property type="project" value="UniProtKB-KW"/>
</dbReference>
<evidence type="ECO:0000256" key="14">
    <source>
        <dbReference type="SAM" id="MobiDB-lite"/>
    </source>
</evidence>
<evidence type="ECO:0000256" key="13">
    <source>
        <dbReference type="ARBA" id="ARBA00023306"/>
    </source>
</evidence>
<protein>
    <recommendedName>
        <fullName evidence="4">protein-tyrosine-phosphatase</fullName>
        <ecNumber evidence="4">3.1.3.48</ecNumber>
    </recommendedName>
</protein>
<evidence type="ECO:0000259" key="15">
    <source>
        <dbReference type="PROSITE" id="PS50054"/>
    </source>
</evidence>
<comment type="subcellular location">
    <subcellularLocation>
        <location evidence="2">Cytoplasm</location>
    </subcellularLocation>
    <subcellularLocation>
        <location evidence="1">Nucleus</location>
    </subcellularLocation>
</comment>
<evidence type="ECO:0000256" key="7">
    <source>
        <dbReference type="ARBA" id="ARBA00022618"/>
    </source>
</evidence>
<reference evidence="17" key="1">
    <citation type="submission" date="2023-03" db="EMBL/GenBank/DDBJ databases">
        <title>Massive genome expansion in bonnet fungi (Mycena s.s.) driven by repeated elements and novel gene families across ecological guilds.</title>
        <authorList>
            <consortium name="Lawrence Berkeley National Laboratory"/>
            <person name="Harder C.B."/>
            <person name="Miyauchi S."/>
            <person name="Viragh M."/>
            <person name="Kuo A."/>
            <person name="Thoen E."/>
            <person name="Andreopoulos B."/>
            <person name="Lu D."/>
            <person name="Skrede I."/>
            <person name="Drula E."/>
            <person name="Henrissat B."/>
            <person name="Morin E."/>
            <person name="Kohler A."/>
            <person name="Barry K."/>
            <person name="LaButti K."/>
            <person name="Morin E."/>
            <person name="Salamov A."/>
            <person name="Lipzen A."/>
            <person name="Mereny Z."/>
            <person name="Hegedus B."/>
            <person name="Baldrian P."/>
            <person name="Stursova M."/>
            <person name="Weitz H."/>
            <person name="Taylor A."/>
            <person name="Grigoriev I.V."/>
            <person name="Nagy L.G."/>
            <person name="Martin F."/>
            <person name="Kauserud H."/>
        </authorList>
    </citation>
    <scope>NUCLEOTIDE SEQUENCE</scope>
    <source>
        <strain evidence="17">9144</strain>
    </source>
</reference>
<evidence type="ECO:0000256" key="5">
    <source>
        <dbReference type="ARBA" id="ARBA00022490"/>
    </source>
</evidence>
<keyword evidence="13" id="KW-0131">Cell cycle</keyword>
<keyword evidence="18" id="KW-1185">Reference proteome</keyword>
<dbReference type="InterPro" id="IPR050561">
    <property type="entry name" value="PTP"/>
</dbReference>
<dbReference type="InterPro" id="IPR029021">
    <property type="entry name" value="Prot-tyrosine_phosphatase-like"/>
</dbReference>
<dbReference type="CDD" id="cd14499">
    <property type="entry name" value="CDC14_C"/>
    <property type="match status" value="1"/>
</dbReference>
<evidence type="ECO:0000256" key="12">
    <source>
        <dbReference type="ARBA" id="ARBA00023254"/>
    </source>
</evidence>
<evidence type="ECO:0000256" key="11">
    <source>
        <dbReference type="ARBA" id="ARBA00023242"/>
    </source>
</evidence>
<dbReference type="InterPro" id="IPR044506">
    <property type="entry name" value="CDC14_C"/>
</dbReference>
<dbReference type="AlphaFoldDB" id="A0AAD6YU23"/>
<evidence type="ECO:0000256" key="9">
    <source>
        <dbReference type="ARBA" id="ARBA00022801"/>
    </source>
</evidence>
<evidence type="ECO:0000313" key="18">
    <source>
        <dbReference type="Proteomes" id="UP001219525"/>
    </source>
</evidence>
<keyword evidence="9" id="KW-0378">Hydrolase</keyword>
<dbReference type="InterPro" id="IPR016130">
    <property type="entry name" value="Tyr_Pase_AS"/>
</dbReference>
<keyword evidence="5" id="KW-0963">Cytoplasm</keyword>
<dbReference type="InterPro" id="IPR029260">
    <property type="entry name" value="DSPn"/>
</dbReference>
<dbReference type="GO" id="GO:0005730">
    <property type="term" value="C:nucleolus"/>
    <property type="evidence" value="ECO:0007669"/>
    <property type="project" value="UniProtKB-ARBA"/>
</dbReference>
<comment type="similarity">
    <text evidence="3">Belongs to the protein-tyrosine phosphatase family. Non-receptor class CDC14 subfamily.</text>
</comment>
<dbReference type="PROSITE" id="PS50054">
    <property type="entry name" value="TYR_PHOSPHATASE_DUAL"/>
    <property type="match status" value="1"/>
</dbReference>
<keyword evidence="8" id="KW-0498">Mitosis</keyword>
<dbReference type="Gene3D" id="3.90.190.10">
    <property type="entry name" value="Protein tyrosine phosphatase superfamily"/>
    <property type="match status" value="2"/>
</dbReference>
<dbReference type="PROSITE" id="PS00383">
    <property type="entry name" value="TYR_PHOSPHATASE_1"/>
    <property type="match status" value="1"/>
</dbReference>
<dbReference type="FunFam" id="3.90.190.10:FF:000038">
    <property type="entry name" value="Tyrosine-protein phosphatase CDC14"/>
    <property type="match status" value="1"/>
</dbReference>
<evidence type="ECO:0000256" key="2">
    <source>
        <dbReference type="ARBA" id="ARBA00004496"/>
    </source>
</evidence>
<organism evidence="17 18">
    <name type="scientific">Mycena pura</name>
    <dbReference type="NCBI Taxonomy" id="153505"/>
    <lineage>
        <taxon>Eukaryota</taxon>
        <taxon>Fungi</taxon>
        <taxon>Dikarya</taxon>
        <taxon>Basidiomycota</taxon>
        <taxon>Agaricomycotina</taxon>
        <taxon>Agaricomycetes</taxon>
        <taxon>Agaricomycetidae</taxon>
        <taxon>Agaricales</taxon>
        <taxon>Marasmiineae</taxon>
        <taxon>Mycenaceae</taxon>
        <taxon>Mycena</taxon>
    </lineage>
</organism>
<keyword evidence="10" id="KW-0904">Protein phosphatase</keyword>
<keyword evidence="12" id="KW-0469">Meiosis</keyword>
<dbReference type="CDD" id="cd17657">
    <property type="entry name" value="CDC14_N"/>
    <property type="match status" value="1"/>
</dbReference>
<comment type="caution">
    <text evidence="17">The sequence shown here is derived from an EMBL/GenBank/DDBJ whole genome shotgun (WGS) entry which is preliminary data.</text>
</comment>
<dbReference type="PROSITE" id="PS50056">
    <property type="entry name" value="TYR_PHOSPHATASE_2"/>
    <property type="match status" value="1"/>
</dbReference>
<evidence type="ECO:0000256" key="1">
    <source>
        <dbReference type="ARBA" id="ARBA00004123"/>
    </source>
</evidence>
<dbReference type="Proteomes" id="UP001219525">
    <property type="component" value="Unassembled WGS sequence"/>
</dbReference>
<feature type="compositionally biased region" description="Polar residues" evidence="14">
    <location>
        <begin position="510"/>
        <end position="524"/>
    </location>
</feature>
<dbReference type="InterPro" id="IPR020422">
    <property type="entry name" value="TYR_PHOSPHATASE_DUAL_dom"/>
</dbReference>
<evidence type="ECO:0000256" key="10">
    <source>
        <dbReference type="ARBA" id="ARBA00022912"/>
    </source>
</evidence>
<dbReference type="EMBL" id="JARJCW010000002">
    <property type="protein sequence ID" value="KAJ7228993.1"/>
    <property type="molecule type" value="Genomic_DNA"/>
</dbReference>
<feature type="compositionally biased region" description="Acidic residues" evidence="14">
    <location>
        <begin position="473"/>
        <end position="484"/>
    </location>
</feature>
<dbReference type="GO" id="GO:0033554">
    <property type="term" value="P:cellular response to stress"/>
    <property type="evidence" value="ECO:0007669"/>
    <property type="project" value="UniProtKB-ARBA"/>
</dbReference>
<dbReference type="SUPFAM" id="SSF52799">
    <property type="entry name" value="(Phosphotyrosine protein) phosphatases II"/>
    <property type="match status" value="2"/>
</dbReference>
<dbReference type="EC" id="3.1.3.48" evidence="4"/>
<dbReference type="GO" id="GO:0000278">
    <property type="term" value="P:mitotic cell cycle"/>
    <property type="evidence" value="ECO:0007669"/>
    <property type="project" value="UniProtKB-ARBA"/>
</dbReference>
<dbReference type="SMART" id="SM00195">
    <property type="entry name" value="DSPc"/>
    <property type="match status" value="1"/>
</dbReference>
<keyword evidence="11" id="KW-0539">Nucleus</keyword>
<accession>A0AAD6YU23</accession>